<dbReference type="PANTHER" id="PTHR47623:SF1">
    <property type="entry name" value="OS09G0287300 PROTEIN"/>
    <property type="match status" value="1"/>
</dbReference>
<dbReference type="Pfam" id="PF00300">
    <property type="entry name" value="His_Phos_1"/>
    <property type="match status" value="1"/>
</dbReference>
<protein>
    <submittedName>
        <fullName evidence="1">Phosphoglycerate mutase</fullName>
    </submittedName>
</protein>
<keyword evidence="2" id="KW-1185">Reference proteome</keyword>
<comment type="caution">
    <text evidence="1">The sequence shown here is derived from an EMBL/GenBank/DDBJ whole genome shotgun (WGS) entry which is preliminary data.</text>
</comment>
<gene>
    <name evidence="1" type="ORF">GCM10011348_37980</name>
</gene>
<reference evidence="1 2" key="1">
    <citation type="journal article" date="2014" name="Int. J. Syst. Evol. Microbiol.">
        <title>Complete genome sequence of Corynebacterium casei LMG S-19264T (=DSM 44701T), isolated from a smear-ripened cheese.</title>
        <authorList>
            <consortium name="US DOE Joint Genome Institute (JGI-PGF)"/>
            <person name="Walter F."/>
            <person name="Albersmeier A."/>
            <person name="Kalinowski J."/>
            <person name="Ruckert C."/>
        </authorList>
    </citation>
    <scope>NUCLEOTIDE SEQUENCE [LARGE SCALE GENOMIC DNA]</scope>
    <source>
        <strain evidence="1 2">CGMCC 1.7286</strain>
    </source>
</reference>
<dbReference type="Gene3D" id="3.40.50.1240">
    <property type="entry name" value="Phosphoglycerate mutase-like"/>
    <property type="match status" value="1"/>
</dbReference>
<sequence>MKKLTLIRHAKSSWDDPSLDDFDRPLNRRGERDLPAMAQRVRGFGLVPDRLLTSGAARALSTAEALADTLELDSRQLLILPELYESCYQTLLHQLQQQNDHWHHLMVVGHNPGLENLGYYLTHERLTKFPTAAVMHIHLSVTDWCELAESCGTLELFDYPKKHTKSL</sequence>
<name>A0A918DVW0_9GAMM</name>
<proteinExistence type="predicted"/>
<dbReference type="EMBL" id="BMLT01000011">
    <property type="protein sequence ID" value="GGO86656.1"/>
    <property type="molecule type" value="Genomic_DNA"/>
</dbReference>
<dbReference type="RefSeq" id="WP_188862202.1">
    <property type="nucleotide sequence ID" value="NZ_BMLT01000011.1"/>
</dbReference>
<dbReference type="AlphaFoldDB" id="A0A918DVW0"/>
<dbReference type="InterPro" id="IPR013078">
    <property type="entry name" value="His_Pase_superF_clade-1"/>
</dbReference>
<dbReference type="Proteomes" id="UP000599578">
    <property type="component" value="Unassembled WGS sequence"/>
</dbReference>
<dbReference type="SUPFAM" id="SSF53254">
    <property type="entry name" value="Phosphoglycerate mutase-like"/>
    <property type="match status" value="1"/>
</dbReference>
<dbReference type="PANTHER" id="PTHR47623">
    <property type="entry name" value="OS09G0287300 PROTEIN"/>
    <property type="match status" value="1"/>
</dbReference>
<organism evidence="1 2">
    <name type="scientific">Marinobacterium nitratireducens</name>
    <dbReference type="NCBI Taxonomy" id="518897"/>
    <lineage>
        <taxon>Bacteria</taxon>
        <taxon>Pseudomonadati</taxon>
        <taxon>Pseudomonadota</taxon>
        <taxon>Gammaproteobacteria</taxon>
        <taxon>Oceanospirillales</taxon>
        <taxon>Oceanospirillaceae</taxon>
        <taxon>Marinobacterium</taxon>
    </lineage>
</organism>
<dbReference type="CDD" id="cd07067">
    <property type="entry name" value="HP_PGM_like"/>
    <property type="match status" value="1"/>
</dbReference>
<dbReference type="InterPro" id="IPR029033">
    <property type="entry name" value="His_PPase_superfam"/>
</dbReference>
<accession>A0A918DVW0</accession>
<evidence type="ECO:0000313" key="1">
    <source>
        <dbReference type="EMBL" id="GGO86656.1"/>
    </source>
</evidence>
<evidence type="ECO:0000313" key="2">
    <source>
        <dbReference type="Proteomes" id="UP000599578"/>
    </source>
</evidence>